<dbReference type="Gene3D" id="6.10.340.10">
    <property type="match status" value="1"/>
</dbReference>
<comment type="caution">
    <text evidence="17">The sequence shown here is derived from an EMBL/GenBank/DDBJ whole genome shotgun (WGS) entry which is preliminary data.</text>
</comment>
<dbReference type="PANTHER" id="PTHR45528">
    <property type="entry name" value="SENSOR HISTIDINE KINASE CPXA"/>
    <property type="match status" value="1"/>
</dbReference>
<evidence type="ECO:0000256" key="6">
    <source>
        <dbReference type="ARBA" id="ARBA00022679"/>
    </source>
</evidence>
<dbReference type="SMART" id="SM00304">
    <property type="entry name" value="HAMP"/>
    <property type="match status" value="1"/>
</dbReference>
<dbReference type="Pfam" id="PF02518">
    <property type="entry name" value="HATPase_c"/>
    <property type="match status" value="1"/>
</dbReference>
<dbReference type="CDD" id="cd06225">
    <property type="entry name" value="HAMP"/>
    <property type="match status" value="1"/>
</dbReference>
<keyword evidence="6" id="KW-0808">Transferase</keyword>
<proteinExistence type="predicted"/>
<dbReference type="InterPro" id="IPR036097">
    <property type="entry name" value="HisK_dim/P_sf"/>
</dbReference>
<keyword evidence="7 14" id="KW-0812">Transmembrane</keyword>
<keyword evidence="8" id="KW-0547">Nucleotide-binding</keyword>
<feature type="domain" description="Histidine kinase" evidence="15">
    <location>
        <begin position="149"/>
        <end position="366"/>
    </location>
</feature>
<evidence type="ECO:0000256" key="13">
    <source>
        <dbReference type="ARBA" id="ARBA00023136"/>
    </source>
</evidence>
<evidence type="ECO:0000256" key="10">
    <source>
        <dbReference type="ARBA" id="ARBA00022840"/>
    </source>
</evidence>
<comment type="catalytic activity">
    <reaction evidence="1">
        <text>ATP + protein L-histidine = ADP + protein N-phospho-L-histidine.</text>
        <dbReference type="EC" id="2.7.13.3"/>
    </reaction>
</comment>
<reference evidence="17" key="1">
    <citation type="submission" date="2023-03" db="EMBL/GenBank/DDBJ databases">
        <title>Bacterial isolates from washroom surfaces on a university campus.</title>
        <authorList>
            <person name="Holman D.B."/>
            <person name="Gzyl K.E."/>
            <person name="Taheri A.E."/>
        </authorList>
    </citation>
    <scope>NUCLEOTIDE SEQUENCE</scope>
    <source>
        <strain evidence="17">RD03</strain>
    </source>
</reference>
<evidence type="ECO:0000256" key="5">
    <source>
        <dbReference type="ARBA" id="ARBA00022553"/>
    </source>
</evidence>
<accession>A0AAW6T2H8</accession>
<evidence type="ECO:0000256" key="1">
    <source>
        <dbReference type="ARBA" id="ARBA00000085"/>
    </source>
</evidence>
<evidence type="ECO:0000256" key="9">
    <source>
        <dbReference type="ARBA" id="ARBA00022777"/>
    </source>
</evidence>
<evidence type="ECO:0000256" key="14">
    <source>
        <dbReference type="SAM" id="Phobius"/>
    </source>
</evidence>
<dbReference type="Gene3D" id="1.10.287.130">
    <property type="match status" value="1"/>
</dbReference>
<evidence type="ECO:0000259" key="15">
    <source>
        <dbReference type="PROSITE" id="PS50109"/>
    </source>
</evidence>
<evidence type="ECO:0000256" key="8">
    <source>
        <dbReference type="ARBA" id="ARBA00022741"/>
    </source>
</evidence>
<dbReference type="Pfam" id="PF00672">
    <property type="entry name" value="HAMP"/>
    <property type="match status" value="1"/>
</dbReference>
<keyword evidence="4" id="KW-1003">Cell membrane</keyword>
<keyword evidence="10" id="KW-0067">ATP-binding</keyword>
<dbReference type="FunFam" id="3.30.565.10:FF:000013">
    <property type="entry name" value="Two-component sensor histidine kinase"/>
    <property type="match status" value="1"/>
</dbReference>
<keyword evidence="9 17" id="KW-0418">Kinase</keyword>
<dbReference type="SMART" id="SM00388">
    <property type="entry name" value="HisKA"/>
    <property type="match status" value="1"/>
</dbReference>
<dbReference type="InterPro" id="IPR003660">
    <property type="entry name" value="HAMP_dom"/>
</dbReference>
<dbReference type="PROSITE" id="PS50109">
    <property type="entry name" value="HIS_KIN"/>
    <property type="match status" value="1"/>
</dbReference>
<feature type="transmembrane region" description="Helical" evidence="14">
    <location>
        <begin position="58"/>
        <end position="80"/>
    </location>
</feature>
<organism evidence="17 18">
    <name type="scientific">Heyndrickxia oleronia</name>
    <dbReference type="NCBI Taxonomy" id="38875"/>
    <lineage>
        <taxon>Bacteria</taxon>
        <taxon>Bacillati</taxon>
        <taxon>Bacillota</taxon>
        <taxon>Bacilli</taxon>
        <taxon>Bacillales</taxon>
        <taxon>Bacillaceae</taxon>
        <taxon>Heyndrickxia</taxon>
    </lineage>
</organism>
<evidence type="ECO:0000256" key="7">
    <source>
        <dbReference type="ARBA" id="ARBA00022692"/>
    </source>
</evidence>
<dbReference type="GO" id="GO:0005886">
    <property type="term" value="C:plasma membrane"/>
    <property type="evidence" value="ECO:0007669"/>
    <property type="project" value="UniProtKB-SubCell"/>
</dbReference>
<dbReference type="PANTHER" id="PTHR45528:SF1">
    <property type="entry name" value="SENSOR HISTIDINE KINASE CPXA"/>
    <property type="match status" value="1"/>
</dbReference>
<evidence type="ECO:0000256" key="4">
    <source>
        <dbReference type="ARBA" id="ARBA00022475"/>
    </source>
</evidence>
<evidence type="ECO:0000313" key="18">
    <source>
        <dbReference type="Proteomes" id="UP001159179"/>
    </source>
</evidence>
<dbReference type="InterPro" id="IPR003661">
    <property type="entry name" value="HisK_dim/P_dom"/>
</dbReference>
<keyword evidence="13 14" id="KW-0472">Membrane</keyword>
<dbReference type="CDD" id="cd00082">
    <property type="entry name" value="HisKA"/>
    <property type="match status" value="1"/>
</dbReference>
<evidence type="ECO:0000259" key="16">
    <source>
        <dbReference type="PROSITE" id="PS50885"/>
    </source>
</evidence>
<evidence type="ECO:0000256" key="11">
    <source>
        <dbReference type="ARBA" id="ARBA00022989"/>
    </source>
</evidence>
<dbReference type="EMBL" id="JAROYP010000018">
    <property type="protein sequence ID" value="MDH5163748.1"/>
    <property type="molecule type" value="Genomic_DNA"/>
</dbReference>
<dbReference type="SUPFAM" id="SSF55874">
    <property type="entry name" value="ATPase domain of HSP90 chaperone/DNA topoisomerase II/histidine kinase"/>
    <property type="match status" value="1"/>
</dbReference>
<dbReference type="InterPro" id="IPR050398">
    <property type="entry name" value="HssS/ArlS-like"/>
</dbReference>
<dbReference type="SMART" id="SM00387">
    <property type="entry name" value="HATPase_c"/>
    <property type="match status" value="1"/>
</dbReference>
<feature type="transmembrane region" description="Helical" evidence="14">
    <location>
        <begin position="12"/>
        <end position="38"/>
    </location>
</feature>
<dbReference type="Pfam" id="PF00512">
    <property type="entry name" value="HisKA"/>
    <property type="match status" value="1"/>
</dbReference>
<dbReference type="FunFam" id="1.10.287.130:FF:000008">
    <property type="entry name" value="Two-component sensor histidine kinase"/>
    <property type="match status" value="1"/>
</dbReference>
<dbReference type="GO" id="GO:0000155">
    <property type="term" value="F:phosphorelay sensor kinase activity"/>
    <property type="evidence" value="ECO:0007669"/>
    <property type="project" value="InterPro"/>
</dbReference>
<dbReference type="InterPro" id="IPR003594">
    <property type="entry name" value="HATPase_dom"/>
</dbReference>
<keyword evidence="11 14" id="KW-1133">Transmembrane helix</keyword>
<evidence type="ECO:0000256" key="12">
    <source>
        <dbReference type="ARBA" id="ARBA00023012"/>
    </source>
</evidence>
<dbReference type="Gene3D" id="3.30.565.10">
    <property type="entry name" value="Histidine kinase-like ATPase, C-terminal domain"/>
    <property type="match status" value="1"/>
</dbReference>
<dbReference type="InterPro" id="IPR036890">
    <property type="entry name" value="HATPase_C_sf"/>
</dbReference>
<dbReference type="AlphaFoldDB" id="A0AAW6T2H8"/>
<dbReference type="SUPFAM" id="SSF47384">
    <property type="entry name" value="Homodimeric domain of signal transducing histidine kinase"/>
    <property type="match status" value="1"/>
</dbReference>
<comment type="subcellular location">
    <subcellularLocation>
        <location evidence="2">Cell membrane</location>
        <topology evidence="2">Multi-pass membrane protein</topology>
    </subcellularLocation>
</comment>
<evidence type="ECO:0000313" key="17">
    <source>
        <dbReference type="EMBL" id="MDH5163748.1"/>
    </source>
</evidence>
<sequence length="371" mass="43000">MRNRFVNQIQGKIMLLILSSLLLSVITEAILFFILYILKNMSVIPYRFLYSLYRFDQKYGYFYITVIIFFLLFFLFVLLLSRAWGKDFYKVLLGTKKISEGEFDFQVPVYSNNELGEMAGNINRISEQLHQSIQEERRAVQAKNELITNVSHDLRTPLTSIMGYLRLIEEDRYKDEVELRYYVNIAYEKAMNLEKMVSDLFEYTRVNFGALRLNKTEIDLIQLLSQITSQFIPLLEEVGLEVALVTKDENMMIKADPDKLVRVFDNLISNAMKYGENGKKIIIRAKKIDNFGVVEVINYGNPIPSVDLPYIFNRFYRVEKSRSLDTGGTGLGLAIAKSIVDLHDGKIEVTSNEIETNFKITLPLDQIAYIE</sequence>
<dbReference type="SUPFAM" id="SSF158472">
    <property type="entry name" value="HAMP domain-like"/>
    <property type="match status" value="1"/>
</dbReference>
<name>A0AAW6T2H8_9BACI</name>
<dbReference type="Proteomes" id="UP001159179">
    <property type="component" value="Unassembled WGS sequence"/>
</dbReference>
<feature type="domain" description="HAMP" evidence="16">
    <location>
        <begin position="94"/>
        <end position="134"/>
    </location>
</feature>
<protein>
    <recommendedName>
        <fullName evidence="3">histidine kinase</fullName>
        <ecNumber evidence="3">2.7.13.3</ecNumber>
    </recommendedName>
</protein>
<dbReference type="InterPro" id="IPR005467">
    <property type="entry name" value="His_kinase_dom"/>
</dbReference>
<gene>
    <name evidence="17" type="ORF">P5X88_22675</name>
</gene>
<keyword evidence="12" id="KW-0902">Two-component regulatory system</keyword>
<dbReference type="RefSeq" id="WP_078109272.1">
    <property type="nucleotide sequence ID" value="NZ_CP065424.1"/>
</dbReference>
<evidence type="ECO:0000256" key="2">
    <source>
        <dbReference type="ARBA" id="ARBA00004651"/>
    </source>
</evidence>
<dbReference type="GO" id="GO:0005524">
    <property type="term" value="F:ATP binding"/>
    <property type="evidence" value="ECO:0007669"/>
    <property type="project" value="UniProtKB-KW"/>
</dbReference>
<dbReference type="PRINTS" id="PR00344">
    <property type="entry name" value="BCTRLSENSOR"/>
</dbReference>
<keyword evidence="5" id="KW-0597">Phosphoprotein</keyword>
<dbReference type="EC" id="2.7.13.3" evidence="3"/>
<evidence type="ECO:0000256" key="3">
    <source>
        <dbReference type="ARBA" id="ARBA00012438"/>
    </source>
</evidence>
<dbReference type="PROSITE" id="PS50885">
    <property type="entry name" value="HAMP"/>
    <property type="match status" value="1"/>
</dbReference>
<dbReference type="InterPro" id="IPR004358">
    <property type="entry name" value="Sig_transdc_His_kin-like_C"/>
</dbReference>